<dbReference type="GO" id="GO:0003723">
    <property type="term" value="F:RNA binding"/>
    <property type="evidence" value="ECO:0007669"/>
    <property type="project" value="InterPro"/>
</dbReference>
<feature type="binding site" evidence="6 7">
    <location>
        <position position="102"/>
    </location>
    <ligand>
        <name>S-adenosyl-L-methionine</name>
        <dbReference type="ChEBI" id="CHEBI:59789"/>
    </ligand>
</feature>
<dbReference type="KEGG" id="mets:DK389_00620"/>
<dbReference type="Gene3D" id="3.40.1280.10">
    <property type="match status" value="1"/>
</dbReference>
<comment type="similarity">
    <text evidence="6">Belongs to the class IV-like SAM-binding methyltransferase superfamily. RNA methyltransferase TrmH family. TrmL subfamily.</text>
</comment>
<dbReference type="PANTHER" id="PTHR42971">
    <property type="entry name" value="TRNA (CYTIDINE(34)-2'-O)-METHYLTRANSFERASE"/>
    <property type="match status" value="1"/>
</dbReference>
<comment type="subcellular location">
    <subcellularLocation>
        <location evidence="6">Cytoplasm</location>
    </subcellularLocation>
</comment>
<name>A0A2U8W1L6_9HYPH</name>
<dbReference type="RefSeq" id="WP_109886815.1">
    <property type="nucleotide sequence ID" value="NZ_CP029550.1"/>
</dbReference>
<evidence type="ECO:0000256" key="3">
    <source>
        <dbReference type="ARBA" id="ARBA00022679"/>
    </source>
</evidence>
<evidence type="ECO:0000256" key="7">
    <source>
        <dbReference type="PIRSR" id="PIRSR029256-1"/>
    </source>
</evidence>
<sequence length="166" mass="18014">MLRLALYQPDIPQNAGTMLRMAACLGLPVEIIEPAGFDVSDRHLRRSGLDYLDHVAITRHRSWSAFEAWRHEAGIRLVLATTRGALPYTDFAFAPDDCLLMGRESAGVPEQVHAAADARIVVPMRPGMRAINVAVCAGMIAGEAIRQTGADVNLAELTRRPADGKA</sequence>
<dbReference type="GO" id="GO:0141102">
    <property type="term" value="F:tRNA (5-carboxymethylaminomethyluridine(34)-2'-O)-methyltransferase activity"/>
    <property type="evidence" value="ECO:0007669"/>
    <property type="project" value="RHEA"/>
</dbReference>
<evidence type="ECO:0000259" key="8">
    <source>
        <dbReference type="Pfam" id="PF00588"/>
    </source>
</evidence>
<comment type="function">
    <text evidence="6">Methylates the ribose at the nucleotide 34 wobble position in the two leucyl isoacceptors tRNA(Leu)(CmAA) and tRNA(Leu)(cmnm5UmAA). Catalyzes the methyl transfer from S-adenosyl-L-methionine to the 2'-OH of the wobble nucleotide.</text>
</comment>
<dbReference type="SUPFAM" id="SSF75217">
    <property type="entry name" value="alpha/beta knot"/>
    <property type="match status" value="1"/>
</dbReference>
<comment type="subunit">
    <text evidence="6">Homodimer.</text>
</comment>
<dbReference type="GO" id="GO:0002130">
    <property type="term" value="P:wobble position ribose methylation"/>
    <property type="evidence" value="ECO:0007669"/>
    <property type="project" value="TreeGrafter"/>
</dbReference>
<comment type="caution">
    <text evidence="6">Lacks conserved residue(s) required for the propagation of feature annotation.</text>
</comment>
<dbReference type="GO" id="GO:0141098">
    <property type="term" value="F:tRNA (cytidine(34)-2'-O)-methyltransferase activity"/>
    <property type="evidence" value="ECO:0007669"/>
    <property type="project" value="RHEA"/>
</dbReference>
<dbReference type="InterPro" id="IPR029026">
    <property type="entry name" value="tRNA_m1G_MTases_N"/>
</dbReference>
<dbReference type="CDD" id="cd18094">
    <property type="entry name" value="SpoU-like_TrmL"/>
    <property type="match status" value="1"/>
</dbReference>
<accession>A0A2U8W1L6</accession>
<dbReference type="InterPro" id="IPR001537">
    <property type="entry name" value="SpoU_MeTrfase"/>
</dbReference>
<protein>
    <recommendedName>
        <fullName evidence="6">tRNA (cytidine(34)-2'-O)-methyltransferase</fullName>
        <ecNumber evidence="6">2.1.1.207</ecNumber>
    </recommendedName>
    <alternativeName>
        <fullName evidence="6">tRNA (cytidine/uridine-2'-O-)-methyltransferase TrmL</fullName>
    </alternativeName>
</protein>
<dbReference type="HAMAP" id="MF_01885">
    <property type="entry name" value="tRNA_methyltr_TrmL"/>
    <property type="match status" value="1"/>
</dbReference>
<keyword evidence="3 6" id="KW-0808">Transferase</keyword>
<evidence type="ECO:0000313" key="9">
    <source>
        <dbReference type="EMBL" id="AWN39332.1"/>
    </source>
</evidence>
<evidence type="ECO:0000256" key="6">
    <source>
        <dbReference type="HAMAP-Rule" id="MF_01885"/>
    </source>
</evidence>
<evidence type="ECO:0000313" key="10">
    <source>
        <dbReference type="Proteomes" id="UP000245926"/>
    </source>
</evidence>
<dbReference type="AlphaFoldDB" id="A0A2U8W1L6"/>
<dbReference type="InterPro" id="IPR029028">
    <property type="entry name" value="Alpha/beta_knot_MTases"/>
</dbReference>
<organism evidence="9 10">
    <name type="scientific">Methylobacterium durans</name>
    <dbReference type="NCBI Taxonomy" id="2202825"/>
    <lineage>
        <taxon>Bacteria</taxon>
        <taxon>Pseudomonadati</taxon>
        <taxon>Pseudomonadota</taxon>
        <taxon>Alphaproteobacteria</taxon>
        <taxon>Hyphomicrobiales</taxon>
        <taxon>Methylobacteriaceae</taxon>
        <taxon>Methylobacterium</taxon>
    </lineage>
</organism>
<evidence type="ECO:0000256" key="5">
    <source>
        <dbReference type="ARBA" id="ARBA00022694"/>
    </source>
</evidence>
<dbReference type="EC" id="2.1.1.207" evidence="6"/>
<proteinExistence type="inferred from homology"/>
<dbReference type="Proteomes" id="UP000245926">
    <property type="component" value="Chromosome"/>
</dbReference>
<dbReference type="GO" id="GO:0005737">
    <property type="term" value="C:cytoplasm"/>
    <property type="evidence" value="ECO:0007669"/>
    <property type="project" value="UniProtKB-SubCell"/>
</dbReference>
<dbReference type="InterPro" id="IPR016914">
    <property type="entry name" value="TrmL"/>
</dbReference>
<keyword evidence="2 6" id="KW-0489">Methyltransferase</keyword>
<comment type="catalytic activity">
    <reaction evidence="6">
        <text>5-carboxymethylaminomethyluridine(34) in tRNA(Leu) + S-adenosyl-L-methionine = 5-carboxymethylaminomethyl-2'-O-methyluridine(34) in tRNA(Leu) + S-adenosyl-L-homocysteine + H(+)</text>
        <dbReference type="Rhea" id="RHEA:43088"/>
        <dbReference type="Rhea" id="RHEA-COMP:10333"/>
        <dbReference type="Rhea" id="RHEA-COMP:10334"/>
        <dbReference type="ChEBI" id="CHEBI:15378"/>
        <dbReference type="ChEBI" id="CHEBI:57856"/>
        <dbReference type="ChEBI" id="CHEBI:59789"/>
        <dbReference type="ChEBI" id="CHEBI:74508"/>
        <dbReference type="ChEBI" id="CHEBI:74511"/>
        <dbReference type="EC" id="2.1.1.207"/>
    </reaction>
</comment>
<keyword evidence="5 6" id="KW-0819">tRNA processing</keyword>
<dbReference type="PANTHER" id="PTHR42971:SF1">
    <property type="entry name" value="TRNA (CYTIDINE(34)-2'-O)-METHYLTRANSFERASE"/>
    <property type="match status" value="1"/>
</dbReference>
<reference evidence="10" key="1">
    <citation type="submission" date="2018-05" db="EMBL/GenBank/DDBJ databases">
        <title>Complete Genome Sequence of Methylobacterium sp. 17SD2-17.</title>
        <authorList>
            <person name="Srinivasan S."/>
        </authorList>
    </citation>
    <scope>NUCLEOTIDE SEQUENCE [LARGE SCALE GENOMIC DNA]</scope>
    <source>
        <strain evidence="10">17SD2-17</strain>
    </source>
</reference>
<dbReference type="EMBL" id="CP029550">
    <property type="protein sequence ID" value="AWN39332.1"/>
    <property type="molecule type" value="Genomic_DNA"/>
</dbReference>
<feature type="binding site" evidence="6 7">
    <location>
        <position position="122"/>
    </location>
    <ligand>
        <name>S-adenosyl-L-methionine</name>
        <dbReference type="ChEBI" id="CHEBI:59789"/>
    </ligand>
</feature>
<evidence type="ECO:0000256" key="4">
    <source>
        <dbReference type="ARBA" id="ARBA00022691"/>
    </source>
</evidence>
<keyword evidence="1 6" id="KW-0963">Cytoplasm</keyword>
<evidence type="ECO:0000256" key="1">
    <source>
        <dbReference type="ARBA" id="ARBA00022490"/>
    </source>
</evidence>
<feature type="domain" description="tRNA/rRNA methyltransferase SpoU type" evidence="8">
    <location>
        <begin position="2"/>
        <end position="140"/>
    </location>
</feature>
<dbReference type="PIRSF" id="PIRSF029256">
    <property type="entry name" value="SpoU_TrmH_prd"/>
    <property type="match status" value="1"/>
</dbReference>
<keyword evidence="4 6" id="KW-0949">S-adenosyl-L-methionine</keyword>
<dbReference type="OrthoDB" id="9789043at2"/>
<dbReference type="Pfam" id="PF00588">
    <property type="entry name" value="SpoU_methylase"/>
    <property type="match status" value="1"/>
</dbReference>
<gene>
    <name evidence="6" type="primary">trmL</name>
    <name evidence="9" type="ORF">DK389_00620</name>
</gene>
<keyword evidence="10" id="KW-1185">Reference proteome</keyword>
<comment type="catalytic activity">
    <reaction evidence="6">
        <text>cytidine(34) in tRNA + S-adenosyl-L-methionine = 2'-O-methylcytidine(34) in tRNA + S-adenosyl-L-homocysteine + H(+)</text>
        <dbReference type="Rhea" id="RHEA:43084"/>
        <dbReference type="Rhea" id="RHEA-COMP:10331"/>
        <dbReference type="Rhea" id="RHEA-COMP:10332"/>
        <dbReference type="ChEBI" id="CHEBI:15378"/>
        <dbReference type="ChEBI" id="CHEBI:57856"/>
        <dbReference type="ChEBI" id="CHEBI:59789"/>
        <dbReference type="ChEBI" id="CHEBI:74495"/>
        <dbReference type="ChEBI" id="CHEBI:82748"/>
        <dbReference type="EC" id="2.1.1.207"/>
    </reaction>
</comment>
<evidence type="ECO:0000256" key="2">
    <source>
        <dbReference type="ARBA" id="ARBA00022603"/>
    </source>
</evidence>